<reference evidence="1" key="1">
    <citation type="journal article" date="2019" name="Sci. Rep.">
        <title>Draft genome of Tanacetum cinerariifolium, the natural source of mosquito coil.</title>
        <authorList>
            <person name="Yamashiro T."/>
            <person name="Shiraishi A."/>
            <person name="Satake H."/>
            <person name="Nakayama K."/>
        </authorList>
    </citation>
    <scope>NUCLEOTIDE SEQUENCE</scope>
</reference>
<dbReference type="EMBL" id="BKCJ011410503">
    <property type="protein sequence ID" value="GFD31094.1"/>
    <property type="molecule type" value="Genomic_DNA"/>
</dbReference>
<organism evidence="1">
    <name type="scientific">Tanacetum cinerariifolium</name>
    <name type="common">Dalmatian daisy</name>
    <name type="synonym">Chrysanthemum cinerariifolium</name>
    <dbReference type="NCBI Taxonomy" id="118510"/>
    <lineage>
        <taxon>Eukaryota</taxon>
        <taxon>Viridiplantae</taxon>
        <taxon>Streptophyta</taxon>
        <taxon>Embryophyta</taxon>
        <taxon>Tracheophyta</taxon>
        <taxon>Spermatophyta</taxon>
        <taxon>Magnoliopsida</taxon>
        <taxon>eudicotyledons</taxon>
        <taxon>Gunneridae</taxon>
        <taxon>Pentapetalae</taxon>
        <taxon>asterids</taxon>
        <taxon>campanulids</taxon>
        <taxon>Asterales</taxon>
        <taxon>Asteraceae</taxon>
        <taxon>Asteroideae</taxon>
        <taxon>Anthemideae</taxon>
        <taxon>Anthemidinae</taxon>
        <taxon>Tanacetum</taxon>
    </lineage>
</organism>
<protein>
    <submittedName>
        <fullName evidence="1">Uncharacterized protein</fullName>
    </submittedName>
</protein>
<gene>
    <name evidence="1" type="ORF">Tci_903063</name>
</gene>
<name>A0A699VH30_TANCI</name>
<evidence type="ECO:0000313" key="1">
    <source>
        <dbReference type="EMBL" id="GFD31094.1"/>
    </source>
</evidence>
<feature type="non-terminal residue" evidence="1">
    <location>
        <position position="1"/>
    </location>
</feature>
<accession>A0A699VH30</accession>
<comment type="caution">
    <text evidence="1">The sequence shown here is derived from an EMBL/GenBank/DDBJ whole genome shotgun (WGS) entry which is preliminary data.</text>
</comment>
<proteinExistence type="predicted"/>
<dbReference type="AlphaFoldDB" id="A0A699VH30"/>
<sequence length="107" mass="12537">ASNDKEMELWVELKRMYKPDPEDQLWTLTQNYMHASVEWKLYDLSGVHHGRIVGNKMHKAFPLLGESSHWQYKFPLPVEGLPTARRIEIPLPGVYTAMMKKLSVKDR</sequence>